<dbReference type="Pfam" id="PF00188">
    <property type="entry name" value="CAP"/>
    <property type="match status" value="1"/>
</dbReference>
<comment type="function">
    <text evidence="1">Probably involved in the defense reaction of plants against pathogens.</text>
</comment>
<proteinExistence type="predicted"/>
<dbReference type="InterPro" id="IPR035940">
    <property type="entry name" value="CAP_sf"/>
</dbReference>
<accession>A0AAV1RYZ2</accession>
<dbReference type="InterPro" id="IPR018244">
    <property type="entry name" value="Allrgn_V5/Tpx1_CS"/>
</dbReference>
<evidence type="ECO:0000256" key="2">
    <source>
        <dbReference type="ARBA" id="ARBA00023265"/>
    </source>
</evidence>
<feature type="compositionally biased region" description="Polar residues" evidence="3">
    <location>
        <begin position="161"/>
        <end position="178"/>
    </location>
</feature>
<dbReference type="InterPro" id="IPR002413">
    <property type="entry name" value="V5_allergen-like"/>
</dbReference>
<organism evidence="6 7">
    <name type="scientific">Dovyalis caffra</name>
    <dbReference type="NCBI Taxonomy" id="77055"/>
    <lineage>
        <taxon>Eukaryota</taxon>
        <taxon>Viridiplantae</taxon>
        <taxon>Streptophyta</taxon>
        <taxon>Embryophyta</taxon>
        <taxon>Tracheophyta</taxon>
        <taxon>Spermatophyta</taxon>
        <taxon>Magnoliopsida</taxon>
        <taxon>eudicotyledons</taxon>
        <taxon>Gunneridae</taxon>
        <taxon>Pentapetalae</taxon>
        <taxon>rosids</taxon>
        <taxon>fabids</taxon>
        <taxon>Malpighiales</taxon>
        <taxon>Salicaceae</taxon>
        <taxon>Flacourtieae</taxon>
        <taxon>Dovyalis</taxon>
    </lineage>
</organism>
<dbReference type="InterPro" id="IPR014044">
    <property type="entry name" value="CAP_dom"/>
</dbReference>
<keyword evidence="7" id="KW-1185">Reference proteome</keyword>
<evidence type="ECO:0000259" key="5">
    <source>
        <dbReference type="SMART" id="SM00198"/>
    </source>
</evidence>
<dbReference type="Proteomes" id="UP001314170">
    <property type="component" value="Unassembled WGS sequence"/>
</dbReference>
<feature type="chain" id="PRO_5043999054" description="SCP domain-containing protein" evidence="4">
    <location>
        <begin position="20"/>
        <end position="203"/>
    </location>
</feature>
<dbReference type="PANTHER" id="PTHR10334">
    <property type="entry name" value="CYSTEINE-RICH SECRETORY PROTEIN-RELATED"/>
    <property type="match status" value="1"/>
</dbReference>
<feature type="signal peptide" evidence="4">
    <location>
        <begin position="1"/>
        <end position="19"/>
    </location>
</feature>
<dbReference type="AlphaFoldDB" id="A0AAV1RYZ2"/>
<keyword evidence="2" id="KW-0611">Plant defense</keyword>
<feature type="region of interest" description="Disordered" evidence="3">
    <location>
        <begin position="156"/>
        <end position="178"/>
    </location>
</feature>
<dbReference type="PRINTS" id="PR00837">
    <property type="entry name" value="V5TPXLIKE"/>
</dbReference>
<dbReference type="PROSITE" id="PS01010">
    <property type="entry name" value="CRISP_2"/>
    <property type="match status" value="1"/>
</dbReference>
<evidence type="ECO:0000313" key="7">
    <source>
        <dbReference type="Proteomes" id="UP001314170"/>
    </source>
</evidence>
<dbReference type="EMBL" id="CAWUPB010001160">
    <property type="protein sequence ID" value="CAK7342876.1"/>
    <property type="molecule type" value="Genomic_DNA"/>
</dbReference>
<dbReference type="InterPro" id="IPR001283">
    <property type="entry name" value="CRISP-related"/>
</dbReference>
<dbReference type="SUPFAM" id="SSF55797">
    <property type="entry name" value="PR-1-like"/>
    <property type="match status" value="1"/>
</dbReference>
<feature type="region of interest" description="Disordered" evidence="3">
    <location>
        <begin position="184"/>
        <end position="203"/>
    </location>
</feature>
<evidence type="ECO:0000256" key="3">
    <source>
        <dbReference type="SAM" id="MobiDB-lite"/>
    </source>
</evidence>
<evidence type="ECO:0000256" key="1">
    <source>
        <dbReference type="ARBA" id="ARBA00003143"/>
    </source>
</evidence>
<reference evidence="6 7" key="1">
    <citation type="submission" date="2024-01" db="EMBL/GenBank/DDBJ databases">
        <authorList>
            <person name="Waweru B."/>
        </authorList>
    </citation>
    <scope>NUCLEOTIDE SEQUENCE [LARGE SCALE GENOMIC DNA]</scope>
</reference>
<keyword evidence="4" id="KW-0732">Signal</keyword>
<evidence type="ECO:0000313" key="6">
    <source>
        <dbReference type="EMBL" id="CAK7342876.1"/>
    </source>
</evidence>
<protein>
    <recommendedName>
        <fullName evidence="5">SCP domain-containing protein</fullName>
    </recommendedName>
</protein>
<keyword evidence="2" id="KW-0568">Pathogenesis-related protein</keyword>
<feature type="compositionally biased region" description="Polar residues" evidence="3">
    <location>
        <begin position="189"/>
        <end position="203"/>
    </location>
</feature>
<dbReference type="PROSITE" id="PS01009">
    <property type="entry name" value="CRISP_1"/>
    <property type="match status" value="1"/>
</dbReference>
<comment type="caution">
    <text evidence="6">The sequence shown here is derived from an EMBL/GenBank/DDBJ whole genome shotgun (WGS) entry which is preliminary data.</text>
</comment>
<sequence>MWRFATLAVILLFSLPIHADSGRAIHNLTPLAWDQKLAKYARRWAASRLDDCQTLLHSPNSPYGENLFWAQKSHWNASWVVKYWGDEVKHYDPKTNECVNNTVCGHYTQIVWNTTERIGCTHVLCNKNEGHLFVCSYDPPGNIYYHGPFGGRFPNSIVDPPSSNHSSPTQSGSQFGTTGVTVASKGIASGTTGHPANKSYGHS</sequence>
<evidence type="ECO:0000256" key="4">
    <source>
        <dbReference type="SAM" id="SignalP"/>
    </source>
</evidence>
<dbReference type="Gene3D" id="3.40.33.10">
    <property type="entry name" value="CAP"/>
    <property type="match status" value="1"/>
</dbReference>
<dbReference type="FunFam" id="3.40.33.10:FF:000004">
    <property type="entry name" value="CAP, cysteine-rich secretory protein, antigen 5"/>
    <property type="match status" value="1"/>
</dbReference>
<dbReference type="PRINTS" id="PR00838">
    <property type="entry name" value="V5ALLERGEN"/>
</dbReference>
<gene>
    <name evidence="6" type="ORF">DCAF_LOCUS17020</name>
</gene>
<feature type="domain" description="SCP" evidence="5">
    <location>
        <begin position="9"/>
        <end position="145"/>
    </location>
</feature>
<dbReference type="SMART" id="SM00198">
    <property type="entry name" value="SCP"/>
    <property type="match status" value="1"/>
</dbReference>
<name>A0AAV1RYZ2_9ROSI</name>
<dbReference type="GO" id="GO:0005576">
    <property type="term" value="C:extracellular region"/>
    <property type="evidence" value="ECO:0007669"/>
    <property type="project" value="InterPro"/>
</dbReference>